<dbReference type="InterPro" id="IPR014031">
    <property type="entry name" value="Ketoacyl_synth_C"/>
</dbReference>
<keyword evidence="4" id="KW-0808">Transferase</keyword>
<dbReference type="SMART" id="SM00822">
    <property type="entry name" value="PKS_KR"/>
    <property type="match status" value="1"/>
</dbReference>
<feature type="region of interest" description="C-terminal hotdog fold" evidence="3">
    <location>
        <begin position="1633"/>
        <end position="1783"/>
    </location>
</feature>
<gene>
    <name evidence="8" type="ORF">GCM10023082_02630</name>
</gene>
<dbReference type="SMART" id="SM00825">
    <property type="entry name" value="PKS_KS"/>
    <property type="match status" value="1"/>
</dbReference>
<feature type="active site" description="Proton acceptor; for dehydratase activity" evidence="3">
    <location>
        <position position="1529"/>
    </location>
</feature>
<dbReference type="RefSeq" id="WP_345639984.1">
    <property type="nucleotide sequence ID" value="NZ_BAABEP010000001.1"/>
</dbReference>
<dbReference type="InterPro" id="IPR014030">
    <property type="entry name" value="Ketoacyl_synth_N"/>
</dbReference>
<dbReference type="SMART" id="SM00826">
    <property type="entry name" value="PKS_DH"/>
    <property type="match status" value="1"/>
</dbReference>
<reference evidence="9" key="1">
    <citation type="journal article" date="2019" name="Int. J. Syst. Evol. Microbiol.">
        <title>The Global Catalogue of Microorganisms (GCM) 10K type strain sequencing project: providing services to taxonomists for standard genome sequencing and annotation.</title>
        <authorList>
            <consortium name="The Broad Institute Genomics Platform"/>
            <consortium name="The Broad Institute Genome Sequencing Center for Infectious Disease"/>
            <person name="Wu L."/>
            <person name="Ma J."/>
        </authorList>
    </citation>
    <scope>NUCLEOTIDE SEQUENCE [LARGE SCALE GENOMIC DNA]</scope>
    <source>
        <strain evidence="9">JCM 30846</strain>
    </source>
</reference>
<keyword evidence="2" id="KW-0597">Phosphoprotein</keyword>
<dbReference type="Proteomes" id="UP001499884">
    <property type="component" value="Unassembled WGS sequence"/>
</dbReference>
<dbReference type="SUPFAM" id="SSF51735">
    <property type="entry name" value="NAD(P)-binding Rossmann-fold domains"/>
    <property type="match status" value="2"/>
</dbReference>
<dbReference type="InterPro" id="IPR020841">
    <property type="entry name" value="PKS_Beta-ketoAc_synthase_dom"/>
</dbReference>
<dbReference type="InterPro" id="IPR036291">
    <property type="entry name" value="NAD(P)-bd_dom_sf"/>
</dbReference>
<evidence type="ECO:0000256" key="4">
    <source>
        <dbReference type="RuleBase" id="RU003694"/>
    </source>
</evidence>
<dbReference type="Gene3D" id="3.40.47.10">
    <property type="match status" value="2"/>
</dbReference>
<dbReference type="Gene3D" id="3.10.129.110">
    <property type="entry name" value="Polyketide synthase dehydratase"/>
    <property type="match status" value="1"/>
</dbReference>
<feature type="active site" description="Proton donor; for dehydratase activity" evidence="3">
    <location>
        <position position="1694"/>
    </location>
</feature>
<keyword evidence="1" id="KW-0596">Phosphopantetheine</keyword>
<dbReference type="SUPFAM" id="SSF53901">
    <property type="entry name" value="Thiolase-like"/>
    <property type="match status" value="3"/>
</dbReference>
<dbReference type="Pfam" id="PF08659">
    <property type="entry name" value="KR"/>
    <property type="match status" value="1"/>
</dbReference>
<dbReference type="CDD" id="cd00833">
    <property type="entry name" value="PKS"/>
    <property type="match status" value="1"/>
</dbReference>
<dbReference type="InterPro" id="IPR049552">
    <property type="entry name" value="PKS_DH_N"/>
</dbReference>
<keyword evidence="9" id="KW-1185">Reference proteome</keyword>
<protein>
    <submittedName>
        <fullName evidence="8">SDR family oxidoreductase</fullName>
    </submittedName>
</protein>
<dbReference type="PANTHER" id="PTHR43775">
    <property type="entry name" value="FATTY ACID SYNTHASE"/>
    <property type="match status" value="1"/>
</dbReference>
<dbReference type="InterPro" id="IPR042104">
    <property type="entry name" value="PKS_dehydratase_sf"/>
</dbReference>
<accession>A0ABP7DR96</accession>
<dbReference type="Pfam" id="PF21089">
    <property type="entry name" value="PKS_DH_N"/>
    <property type="match status" value="1"/>
</dbReference>
<evidence type="ECO:0000313" key="9">
    <source>
        <dbReference type="Proteomes" id="UP001499884"/>
    </source>
</evidence>
<name>A0ABP7DR96_9ACTN</name>
<dbReference type="EMBL" id="BAABEP010000001">
    <property type="protein sequence ID" value="GAA3708056.1"/>
    <property type="molecule type" value="Genomic_DNA"/>
</dbReference>
<organism evidence="8 9">
    <name type="scientific">Streptomyces tremellae</name>
    <dbReference type="NCBI Taxonomy" id="1124239"/>
    <lineage>
        <taxon>Bacteria</taxon>
        <taxon>Bacillati</taxon>
        <taxon>Actinomycetota</taxon>
        <taxon>Actinomycetes</taxon>
        <taxon>Kitasatosporales</taxon>
        <taxon>Streptomycetaceae</taxon>
        <taxon>Streptomyces</taxon>
    </lineage>
</organism>
<dbReference type="InterPro" id="IPR049900">
    <property type="entry name" value="PKS_mFAS_DH"/>
</dbReference>
<dbReference type="InterPro" id="IPR057326">
    <property type="entry name" value="KR_dom"/>
</dbReference>
<proteinExistence type="inferred from homology"/>
<evidence type="ECO:0000259" key="6">
    <source>
        <dbReference type="PROSITE" id="PS52004"/>
    </source>
</evidence>
<dbReference type="InterPro" id="IPR050091">
    <property type="entry name" value="PKS_NRPS_Biosynth_Enz"/>
</dbReference>
<sequence>MSALDLSHRTVLVTGAAGQMGRDIARQLATTGAHLVISDGQGPDAVREALVRADTRPDALVTMLTDAADAPDARAAHGLFLASAPQQGAVLLTVCRPGIEALAAAELSRLAADRSVPFRANALVVPDGAGESQAEALGQLVGFLLCDAASAIDGRVVSPHPAPSLGPGPAGPPDDAIAVVGMGLAVPGASTPEELWALLTEGEPVFTEPGGRLDVDAIWSADPAAPDKTYSRVSGFMSGFVPHPKLRREIASGAFGSEEYTAVWLRHSLLGATENVTVRPGDRQLFAVGLTPDGSQHLEQSLITSSVRTHLTRTGHTVPDTLRAHYPLGDRPAEDVLPYRIARDAAHDLPADAEIVVVDTACSSSLYTIDLGARALRAGETDIAFCGGAFALSAQNLVLFAKLRGLSHTGRVRSLDRDADGVLFSDSAAVLALKTHARAVADGDTVHGYITGFGGSSDGRGKAIYAPNPAGQVRALQRAWSAAGIAPGDVDWIVAHSTGTPAGDRTETNALTRCAGAGKTWTVTSNKSLVGHCGWAAGAVSAIHALLALRHGVIPAQRQFCALPEDSPASIRVPTRDLPWPKARGRSRTVGVSAMGFGGTNGHLLLSDQPSFSPGPHGAPGRDDPAVVVACAIHLPDEPDEARLARWQAGADPDWPASFGDDYPLPTPAEARLAPSAIAAMDRSQLMALRCADRLVGDWVHDTDLTERTGVIVGHTGPTRSARAHALRYSLDELTEKVTEPAGIPARVLGDQVRATTRPINEDVYPGLMPNIIAARVVQRLDLHGPNLTLDAGRDSTTSALATALRYLRDGELDLALVLGVNAATEPVPGRATPAEAAIGFAVTRLSIARRHDMEVLGELSLAPGTAATDGNPPGTARDHRGAEGAVAVLRALHAAGTRTAIQPAEDRHSPTLLVTPGDPATRIPAEDNPAATTSGENAAPIPADSVPAGTSNLRGHLARHALVLRPVPAQKIRARRAALPPAALVLTDAPGALADAGIPADALVVAPRTSRHDADRDAALPFAVTRVTEPEELTELLAGTGREVGGDIRVVVSGAPTAPEEVPRRLLGLHDLAFLAAQARAGRLDAGGSYAVLVHDAGREPTPAPHAGLFCGLVRSLAQELPGCLAYALVTDCGDALTGLAELAEESTARRHIPVAHRTGGTRYEYLLVPVEEPSEREPVGLPDEPVIVASGGARGLTAHLVHELVAERAPRAVWLLGTGPDPDPRDAETDVAPRPQALRDLMSRFPGETPAQLGRRYDRLVQHHERARTIAGLERACGPGRVHYRQCDVLDENAVHKVVEEITAAEGRVDIVVHGAGLARSASLPRKKLADFRAVRDVKVRGYVNLRDALARQRPALWCNISSVSAFTGLRGEPDYGAANEYLLLASARARAVEGRDETALVSGLWVESGMAAAHTPGGAFLARQGEIGQLTDEQGRAFFRSELRGRGSHGLATTWIGEADWTTLQRTAPGFRDICRAAVEHAPEPRHTVPIRSRRAFLHGSPHREGTTAVWTFALGLDDHPYLLDHLVDGRPTVPGTFILEMAAEAAAELAPGLVPVRFTDVKLSQFIRATRARWPRTLSVAATREGDTVRVRVTTPAAGAVPEREHTRMVVHLAVAPPTGPWCPPLPGSGSAGAPNTYELPGTPVELGGVFTSLRSPRLESDGGSARFQPTPLQGGGPFGAFILPSTALDCLLRTSVLDGRQPGEDIPVIVPVALDSVDLYTQANDLELARQWPEGLQLRHWFGPAAQDEASALVGPDGRALLRVTGISGAVRDRFDPVNRTWRTAR</sequence>
<feature type="domain" description="Ketosynthase family 3 (KS3)" evidence="6">
    <location>
        <begin position="174"/>
        <end position="608"/>
    </location>
</feature>
<evidence type="ECO:0000256" key="3">
    <source>
        <dbReference type="PROSITE-ProRule" id="PRU01363"/>
    </source>
</evidence>
<evidence type="ECO:0000256" key="2">
    <source>
        <dbReference type="ARBA" id="ARBA00022553"/>
    </source>
</evidence>
<dbReference type="Pfam" id="PF02801">
    <property type="entry name" value="Ketoacyl-synt_C"/>
    <property type="match status" value="1"/>
</dbReference>
<evidence type="ECO:0000313" key="8">
    <source>
        <dbReference type="EMBL" id="GAA3708056.1"/>
    </source>
</evidence>
<dbReference type="Pfam" id="PF00109">
    <property type="entry name" value="ketoacyl-synt"/>
    <property type="match status" value="3"/>
</dbReference>
<dbReference type="Gene3D" id="3.40.50.720">
    <property type="entry name" value="NAD(P)-binding Rossmann-like Domain"/>
    <property type="match status" value="2"/>
</dbReference>
<dbReference type="InterPro" id="IPR013968">
    <property type="entry name" value="PKS_KR"/>
</dbReference>
<comment type="caution">
    <text evidence="8">The sequence shown here is derived from an EMBL/GenBank/DDBJ whole genome shotgun (WGS) entry which is preliminary data.</text>
</comment>
<feature type="domain" description="PKS/mFAS DH" evidence="7">
    <location>
        <begin position="1499"/>
        <end position="1783"/>
    </location>
</feature>
<dbReference type="PROSITE" id="PS52019">
    <property type="entry name" value="PKS_MFAS_DH"/>
    <property type="match status" value="1"/>
</dbReference>
<dbReference type="InterPro" id="IPR016039">
    <property type="entry name" value="Thiolase-like"/>
</dbReference>
<evidence type="ECO:0000259" key="7">
    <source>
        <dbReference type="PROSITE" id="PS52019"/>
    </source>
</evidence>
<feature type="region of interest" description="N-terminal hotdog fold" evidence="3">
    <location>
        <begin position="1499"/>
        <end position="1622"/>
    </location>
</feature>
<dbReference type="PANTHER" id="PTHR43775:SF37">
    <property type="entry name" value="SI:DKEY-61P9.11"/>
    <property type="match status" value="1"/>
</dbReference>
<evidence type="ECO:0000256" key="5">
    <source>
        <dbReference type="SAM" id="MobiDB-lite"/>
    </source>
</evidence>
<comment type="similarity">
    <text evidence="4">Belongs to the thiolase-like superfamily. Beta-ketoacyl-ACP synthases family.</text>
</comment>
<dbReference type="InterPro" id="IPR020807">
    <property type="entry name" value="PKS_DH"/>
</dbReference>
<feature type="region of interest" description="Disordered" evidence="5">
    <location>
        <begin position="903"/>
        <end position="940"/>
    </location>
</feature>
<evidence type="ECO:0000256" key="1">
    <source>
        <dbReference type="ARBA" id="ARBA00022450"/>
    </source>
</evidence>
<dbReference type="PROSITE" id="PS52004">
    <property type="entry name" value="KS3_2"/>
    <property type="match status" value="1"/>
</dbReference>